<evidence type="ECO:0000256" key="2">
    <source>
        <dbReference type="ARBA" id="ARBA00022827"/>
    </source>
</evidence>
<keyword evidence="2" id="KW-0274">FAD</keyword>
<dbReference type="GO" id="GO:0016491">
    <property type="term" value="F:oxidoreductase activity"/>
    <property type="evidence" value="ECO:0007669"/>
    <property type="project" value="UniProtKB-KW"/>
</dbReference>
<evidence type="ECO:0000256" key="4">
    <source>
        <dbReference type="ARBA" id="ARBA00023002"/>
    </source>
</evidence>
<feature type="non-terminal residue" evidence="5">
    <location>
        <position position="93"/>
    </location>
</feature>
<evidence type="ECO:0000256" key="3">
    <source>
        <dbReference type="ARBA" id="ARBA00022857"/>
    </source>
</evidence>
<dbReference type="InterPro" id="IPR050775">
    <property type="entry name" value="FAD-binding_Monooxygenases"/>
</dbReference>
<dbReference type="AlphaFoldDB" id="A0A0B1ZDL0"/>
<evidence type="ECO:0000256" key="1">
    <source>
        <dbReference type="ARBA" id="ARBA00022630"/>
    </source>
</evidence>
<keyword evidence="6" id="KW-1185">Reference proteome</keyword>
<dbReference type="PANTHER" id="PTHR43098">
    <property type="entry name" value="L-ORNITHINE N(5)-MONOOXYGENASE-RELATED"/>
    <property type="match status" value="1"/>
</dbReference>
<evidence type="ECO:0000313" key="5">
    <source>
        <dbReference type="EMBL" id="KHK87048.1"/>
    </source>
</evidence>
<dbReference type="EMBL" id="JTDI01000055">
    <property type="protein sequence ID" value="KHK87048.1"/>
    <property type="molecule type" value="Genomic_DNA"/>
</dbReference>
<organism evidence="5 6">
    <name type="scientific">Novosphingobium malaysiense</name>
    <dbReference type="NCBI Taxonomy" id="1348853"/>
    <lineage>
        <taxon>Bacteria</taxon>
        <taxon>Pseudomonadati</taxon>
        <taxon>Pseudomonadota</taxon>
        <taxon>Alphaproteobacteria</taxon>
        <taxon>Sphingomonadales</taxon>
        <taxon>Sphingomonadaceae</taxon>
        <taxon>Novosphingobium</taxon>
    </lineage>
</organism>
<dbReference type="Proteomes" id="UP000031057">
    <property type="component" value="Unassembled WGS sequence"/>
</dbReference>
<feature type="non-terminal residue" evidence="5">
    <location>
        <position position="1"/>
    </location>
</feature>
<comment type="caution">
    <text evidence="5">The sequence shown here is derived from an EMBL/GenBank/DDBJ whole genome shotgun (WGS) entry which is preliminary data.</text>
</comment>
<name>A0A0B1ZDL0_9SPHN</name>
<proteinExistence type="predicted"/>
<keyword evidence="3" id="KW-0521">NADP</keyword>
<keyword evidence="1" id="KW-0285">Flavoprotein</keyword>
<evidence type="ECO:0000313" key="6">
    <source>
        <dbReference type="Proteomes" id="UP000031057"/>
    </source>
</evidence>
<dbReference type="STRING" id="1348853.LK12_23490"/>
<reference evidence="5 6" key="1">
    <citation type="submission" date="2014-10" db="EMBL/GenBank/DDBJ databases">
        <title>Genome sequence of Novosphingobium malaysiense MUSC 273(T).</title>
        <authorList>
            <person name="Lee L.-H."/>
        </authorList>
    </citation>
    <scope>NUCLEOTIDE SEQUENCE [LARGE SCALE GENOMIC DNA]</scope>
    <source>
        <strain evidence="5 6">MUSC 273</strain>
    </source>
</reference>
<gene>
    <name evidence="5" type="ORF">LK12_23490</name>
</gene>
<dbReference type="PANTHER" id="PTHR43098:SF5">
    <property type="entry name" value="DUAL-FUNCTIONAL MONOOXYGENASE_METHYLTRANSFERASE PSOF"/>
    <property type="match status" value="1"/>
</dbReference>
<accession>A0A0B1ZDL0</accession>
<protein>
    <submittedName>
        <fullName evidence="5">Uncharacterized protein</fullName>
    </submittedName>
</protein>
<sequence>PVGRNAVDTPPEERQRIFEENWTGSFRWVFETFDDLLTNPEANRMASEFIVAKMKERVNDPEIAEILAPSFDDYPLFAKRPPLDHGYFEAYNR</sequence>
<keyword evidence="4" id="KW-0560">Oxidoreductase</keyword>